<organism evidence="1 2">
    <name type="scientific">Acinetobacter modestus</name>
    <dbReference type="NCBI Taxonomy" id="1776740"/>
    <lineage>
        <taxon>Bacteria</taxon>
        <taxon>Pseudomonadati</taxon>
        <taxon>Pseudomonadota</taxon>
        <taxon>Gammaproteobacteria</taxon>
        <taxon>Moraxellales</taxon>
        <taxon>Moraxellaceae</taxon>
        <taxon>Acinetobacter</taxon>
    </lineage>
</organism>
<dbReference type="HOGENOM" id="CLU_896111_0_0_6"/>
<evidence type="ECO:0000313" key="1">
    <source>
        <dbReference type="EMBL" id="ENX04271.1"/>
    </source>
</evidence>
<evidence type="ECO:0000313" key="2">
    <source>
        <dbReference type="Proteomes" id="UP000013248"/>
    </source>
</evidence>
<accession>N9NFA4</accession>
<sequence length="310" mass="37103">MAINLYQLQYDDETSASPESGLLTYDCRANPEFLKREVAHLIRFYDDIVADADTNDYFALLSPKFNYKTGLTAEDVKEFINNNCGKDIYLFNPYPMHVYQYINMWEQAEKCHPDIIALTNLLFQMSGLPTDVSLHRHTVEETVYCNYWVAKKSFFDQFIPFVRKLDFTIDTSDSQIKQKFFSDANYQTPACYYCFIFERLLTTFLVLNNNIETFPYIYQENIGKYKMNKIQKKFYFTKNRIDFDRWDSDKYKEINTTLLKDFFYFLNPGFENVRIKLLRRLLISIQKKINIIRMDSYIMKKIVSYSRNEI</sequence>
<dbReference type="STRING" id="1217705.F900_00255"/>
<protein>
    <submittedName>
        <fullName evidence="1">Uncharacterized protein</fullName>
    </submittedName>
</protein>
<gene>
    <name evidence="1" type="ORF">F900_00255</name>
</gene>
<comment type="caution">
    <text evidence="1">The sequence shown here is derived from an EMBL/GenBank/DDBJ whole genome shotgun (WGS) entry which is preliminary data.</text>
</comment>
<dbReference type="eggNOG" id="ENOG502ZSWP">
    <property type="taxonomic scope" value="Bacteria"/>
</dbReference>
<dbReference type="PATRIC" id="fig|1217705.3.peg.240"/>
<proteinExistence type="predicted"/>
<dbReference type="AlphaFoldDB" id="N9NFA4"/>
<dbReference type="Proteomes" id="UP000013248">
    <property type="component" value="Unassembled WGS sequence"/>
</dbReference>
<dbReference type="RefSeq" id="WP_005214431.1">
    <property type="nucleotide sequence ID" value="NZ_KB850088.1"/>
</dbReference>
<dbReference type="EMBL" id="APRP01000004">
    <property type="protein sequence ID" value="ENX04271.1"/>
    <property type="molecule type" value="Genomic_DNA"/>
</dbReference>
<reference evidence="1 2" key="1">
    <citation type="submission" date="2013-02" db="EMBL/GenBank/DDBJ databases">
        <title>The Genome Sequence of Acinetobacter sp. ANC 3862.</title>
        <authorList>
            <consortium name="The Broad Institute Genome Sequencing Platform"/>
            <consortium name="The Broad Institute Genome Sequencing Center for Infectious Disease"/>
            <person name="Cerqueira G."/>
            <person name="Feldgarden M."/>
            <person name="Courvalin P."/>
            <person name="Perichon B."/>
            <person name="Grillot-Courvalin C."/>
            <person name="Clermont D."/>
            <person name="Rocha E."/>
            <person name="Yoon E.-J."/>
            <person name="Nemec A."/>
            <person name="Walker B."/>
            <person name="Young S.K."/>
            <person name="Zeng Q."/>
            <person name="Gargeya S."/>
            <person name="Fitzgerald M."/>
            <person name="Haas B."/>
            <person name="Abouelleil A."/>
            <person name="Alvarado L."/>
            <person name="Arachchi H.M."/>
            <person name="Berlin A.M."/>
            <person name="Chapman S.B."/>
            <person name="Dewar J."/>
            <person name="Goldberg J."/>
            <person name="Griggs A."/>
            <person name="Gujja S."/>
            <person name="Hansen M."/>
            <person name="Howarth C."/>
            <person name="Imamovic A."/>
            <person name="Larimer J."/>
            <person name="McCowan C."/>
            <person name="Murphy C."/>
            <person name="Neiman D."/>
            <person name="Pearson M."/>
            <person name="Priest M."/>
            <person name="Roberts A."/>
            <person name="Saif S."/>
            <person name="Shea T."/>
            <person name="Sisk P."/>
            <person name="Sykes S."/>
            <person name="Wortman J."/>
            <person name="Nusbaum C."/>
            <person name="Birren B."/>
        </authorList>
    </citation>
    <scope>NUCLEOTIDE SEQUENCE [LARGE SCALE GENOMIC DNA]</scope>
    <source>
        <strain evidence="1 2">ANC 3862</strain>
    </source>
</reference>
<name>N9NFA4_9GAMM</name>